<proteinExistence type="predicted"/>
<reference evidence="5" key="1">
    <citation type="journal article" date="2013" name="Genome Biol.">
        <title>Draft genome of the mountain pine beetle, Dendroctonus ponderosae Hopkins, a major forest pest.</title>
        <authorList>
            <person name="Keeling C.I."/>
            <person name="Yuen M.M."/>
            <person name="Liao N.Y."/>
            <person name="Docking T.R."/>
            <person name="Chan S.K."/>
            <person name="Taylor G.A."/>
            <person name="Palmquist D.L."/>
            <person name="Jackman S.D."/>
            <person name="Nguyen A."/>
            <person name="Li M."/>
            <person name="Henderson H."/>
            <person name="Janes J.K."/>
            <person name="Zhao Y."/>
            <person name="Pandoh P."/>
            <person name="Moore R."/>
            <person name="Sperling F.A."/>
            <person name="Huber D.P."/>
            <person name="Birol I."/>
            <person name="Jones S.J."/>
            <person name="Bohlmann J."/>
        </authorList>
    </citation>
    <scope>NUCLEOTIDE SEQUENCE</scope>
</reference>
<dbReference type="SUPFAM" id="SSF56801">
    <property type="entry name" value="Acetyl-CoA synthetase-like"/>
    <property type="match status" value="1"/>
</dbReference>
<name>A0AAR5Q9F4_DENPD</name>
<dbReference type="Gene3D" id="3.40.50.12780">
    <property type="entry name" value="N-terminal domain of ligase-like"/>
    <property type="match status" value="1"/>
</dbReference>
<dbReference type="Proteomes" id="UP000019118">
    <property type="component" value="Unassembled WGS sequence"/>
</dbReference>
<evidence type="ECO:0000256" key="2">
    <source>
        <dbReference type="ARBA" id="ARBA00023140"/>
    </source>
</evidence>
<dbReference type="InterPro" id="IPR000873">
    <property type="entry name" value="AMP-dep_synth/lig_dom"/>
</dbReference>
<evidence type="ECO:0000256" key="1">
    <source>
        <dbReference type="ARBA" id="ARBA00004275"/>
    </source>
</evidence>
<evidence type="ECO:0000313" key="5">
    <source>
        <dbReference type="Proteomes" id="UP000019118"/>
    </source>
</evidence>
<dbReference type="GO" id="GO:0046949">
    <property type="term" value="P:fatty-acyl-CoA biosynthetic process"/>
    <property type="evidence" value="ECO:0007669"/>
    <property type="project" value="TreeGrafter"/>
</dbReference>
<dbReference type="GO" id="GO:0005777">
    <property type="term" value="C:peroxisome"/>
    <property type="evidence" value="ECO:0007669"/>
    <property type="project" value="UniProtKB-SubCell"/>
</dbReference>
<evidence type="ECO:0000259" key="3">
    <source>
        <dbReference type="Pfam" id="PF00501"/>
    </source>
</evidence>
<comment type="subcellular location">
    <subcellularLocation>
        <location evidence="1">Peroxisome</location>
    </subcellularLocation>
</comment>
<keyword evidence="2" id="KW-0576">Peroxisome</keyword>
<feature type="domain" description="AMP-dependent synthetase/ligase" evidence="3">
    <location>
        <begin position="62"/>
        <end position="133"/>
    </location>
</feature>
<dbReference type="PANTHER" id="PTHR24096">
    <property type="entry name" value="LONG-CHAIN-FATTY-ACID--COA LIGASE"/>
    <property type="match status" value="1"/>
</dbReference>
<protein>
    <recommendedName>
        <fullName evidence="3">AMP-dependent synthetase/ligase domain-containing protein</fullName>
    </recommendedName>
</protein>
<sequence>MLMFRLLSRRLRCTFPVAYRSVSSGYGIIKSDLPDVQISNESVPDLVFNHFSKWDDALIAVECAVTGRKYTYKQIMDYSLALNKSLRKKLKLQSGDIVAVLLPNVPEMPIATLGIFKAGLVVTTINPLYTPGESILNEQIKGKLLFKKN</sequence>
<dbReference type="EnsemblMetazoa" id="XM_019914217.1">
    <property type="protein sequence ID" value="XP_019769776.1"/>
    <property type="gene ID" value="LOC109544162"/>
</dbReference>
<reference evidence="4" key="2">
    <citation type="submission" date="2024-08" db="UniProtKB">
        <authorList>
            <consortium name="EnsemblMetazoa"/>
        </authorList>
    </citation>
    <scope>IDENTIFICATION</scope>
</reference>
<keyword evidence="5" id="KW-1185">Reference proteome</keyword>
<accession>A0AAR5Q9F4</accession>
<dbReference type="AlphaFoldDB" id="A0AAR5Q9F4"/>
<evidence type="ECO:0000313" key="4">
    <source>
        <dbReference type="EnsemblMetazoa" id="XP_019769776.1"/>
    </source>
</evidence>
<dbReference type="InterPro" id="IPR042099">
    <property type="entry name" value="ANL_N_sf"/>
</dbReference>
<organism evidence="4 5">
    <name type="scientific">Dendroctonus ponderosae</name>
    <name type="common">Mountain pine beetle</name>
    <dbReference type="NCBI Taxonomy" id="77166"/>
    <lineage>
        <taxon>Eukaryota</taxon>
        <taxon>Metazoa</taxon>
        <taxon>Ecdysozoa</taxon>
        <taxon>Arthropoda</taxon>
        <taxon>Hexapoda</taxon>
        <taxon>Insecta</taxon>
        <taxon>Pterygota</taxon>
        <taxon>Neoptera</taxon>
        <taxon>Endopterygota</taxon>
        <taxon>Coleoptera</taxon>
        <taxon>Polyphaga</taxon>
        <taxon>Cucujiformia</taxon>
        <taxon>Curculionidae</taxon>
        <taxon>Scolytinae</taxon>
        <taxon>Dendroctonus</taxon>
    </lineage>
</organism>
<dbReference type="Pfam" id="PF00501">
    <property type="entry name" value="AMP-binding"/>
    <property type="match status" value="1"/>
</dbReference>
<dbReference type="PANTHER" id="PTHR24096:SF422">
    <property type="entry name" value="BCDNA.GH02901"/>
    <property type="match status" value="1"/>
</dbReference>
<dbReference type="GO" id="GO:0004467">
    <property type="term" value="F:long-chain fatty acid-CoA ligase activity"/>
    <property type="evidence" value="ECO:0007669"/>
    <property type="project" value="TreeGrafter"/>
</dbReference>